<evidence type="ECO:0000313" key="5">
    <source>
        <dbReference type="EMBL" id="MDG4977428.1"/>
    </source>
</evidence>
<gene>
    <name evidence="4 5" type="primary">gtfB</name>
    <name evidence="5" type="ORF">OGZ50_11870</name>
</gene>
<dbReference type="GO" id="GO:0017122">
    <property type="term" value="C:protein N-acetylglucosaminyltransferase complex"/>
    <property type="evidence" value="ECO:0007669"/>
    <property type="project" value="UniProtKB-UniRule"/>
</dbReference>
<dbReference type="GO" id="GO:0005886">
    <property type="term" value="C:plasma membrane"/>
    <property type="evidence" value="ECO:0007669"/>
    <property type="project" value="UniProtKB-SubCell"/>
</dbReference>
<sequence>MINLFENYTHSEVLLEDSLNQAGYENPTVVLNDDGYLPVHVTSPIGFFTGMDSIKSSLGFSPKFFNEISVPYYWEIIGDGAVAEIFEGYKKKGVINYNTRYGDSRFVESVEWLNDEERLRSVDLYNQNGKCFGKRTYSDGELTLTSYFDDNHREVILINHIVGTIQVDYQNKNYIFTSFEDFVLFYFEVSQVEVNHIFYNSLGVPFFISNALKARTPNNNYNHTLFWQELSQVIPGNMKSILEDVKSPTKHIIVQDRAEYERIKHEVSLSTETKISYLGYLYRIKIRTLFDPSILIVTNSDQIAEIEELIELLPGYQFLISARTEMSQVLRNLNQYSNVQLYPQGTEKEIEDLIDRSSIYLDINYGKEVGNILWKAFENNLLLLTFNETAHNKRIIDKKNCFDLSDVKSLSDKLNRILIDQTTYFECLNEQQISVGQVSLEDYREVLQ</sequence>
<reference evidence="5" key="1">
    <citation type="submission" date="2022-10" db="EMBL/GenBank/DDBJ databases">
        <authorList>
            <person name="Turner M.S."/>
            <person name="Huang W."/>
        </authorList>
    </citation>
    <scope>NUCLEOTIDE SEQUENCE</scope>
    <source>
        <strain evidence="5">54</strain>
    </source>
</reference>
<accession>A0AAP3Z2Z0</accession>
<dbReference type="AlphaFoldDB" id="A0AAP3Z2Z0"/>
<proteinExistence type="inferred from homology"/>
<comment type="subunit">
    <text evidence="4">Forms a heterotetramer with 2 subunits each of GtfA and GtfB. Part of the accessory SecA2/SecY2 protein translocation apparatus.</text>
</comment>
<name>A0AAP3Z2Z0_9LACT</name>
<dbReference type="HAMAP" id="MF_01473">
    <property type="entry name" value="GtfB"/>
    <property type="match status" value="1"/>
</dbReference>
<dbReference type="Proteomes" id="UP001152598">
    <property type="component" value="Unassembled WGS sequence"/>
</dbReference>
<protein>
    <recommendedName>
        <fullName evidence="4">UDP-N-acetylglucosamine--peptide N-acetylglucosaminyltransferase stabilizing protein GtfB</fullName>
    </recommendedName>
    <alternativeName>
        <fullName evidence="4">Glycosyltransferase stabilizing protein GtfB</fullName>
    </alternativeName>
</protein>
<keyword evidence="2 4" id="KW-1003">Cell membrane</keyword>
<dbReference type="InterPro" id="IPR014268">
    <property type="entry name" value="GtfB"/>
</dbReference>
<comment type="similarity">
    <text evidence="4">Belongs to the GtfB family.</text>
</comment>
<comment type="caution">
    <text evidence="5">The sequence shown here is derived from an EMBL/GenBank/DDBJ whole genome shotgun (WGS) entry which is preliminary data.</text>
</comment>
<keyword evidence="3 4" id="KW-0472">Membrane</keyword>
<evidence type="ECO:0000256" key="4">
    <source>
        <dbReference type="HAMAP-Rule" id="MF_01473"/>
    </source>
</evidence>
<evidence type="ECO:0000256" key="1">
    <source>
        <dbReference type="ARBA" id="ARBA00004922"/>
    </source>
</evidence>
<dbReference type="GO" id="GO:0031647">
    <property type="term" value="P:regulation of protein stability"/>
    <property type="evidence" value="ECO:0007669"/>
    <property type="project" value="UniProtKB-UniRule"/>
</dbReference>
<dbReference type="RefSeq" id="WP_278228503.1">
    <property type="nucleotide sequence ID" value="NZ_JAOWLV010000009.1"/>
</dbReference>
<dbReference type="EMBL" id="JAOWLV010000009">
    <property type="protein sequence ID" value="MDG4977428.1"/>
    <property type="molecule type" value="Genomic_DNA"/>
</dbReference>
<organism evidence="5 6">
    <name type="scientific">Lactococcus lactis</name>
    <dbReference type="NCBI Taxonomy" id="1358"/>
    <lineage>
        <taxon>Bacteria</taxon>
        <taxon>Bacillati</taxon>
        <taxon>Bacillota</taxon>
        <taxon>Bacilli</taxon>
        <taxon>Lactobacillales</taxon>
        <taxon>Streptococcaceae</taxon>
        <taxon>Lactococcus</taxon>
    </lineage>
</organism>
<evidence type="ECO:0000256" key="3">
    <source>
        <dbReference type="ARBA" id="ARBA00023136"/>
    </source>
</evidence>
<reference evidence="5" key="2">
    <citation type="journal article" date="2023" name="Food Microbiol.">
        <title>Evaluation of the fermentation potential of lactic acid bacteria isolated from herbs, fruits and vegetables as starter cultures in nut-based milk alternatives.</title>
        <authorList>
            <person name="Huang W."/>
            <person name="Dong A."/>
            <person name="Pham H.T."/>
            <person name="Zhou C."/>
            <person name="Huo Z."/>
            <person name="Watjen A.P."/>
            <person name="Prakash S."/>
            <person name="Bang-Berthelsen C.H."/>
            <person name="Turner M.S."/>
        </authorList>
    </citation>
    <scope>NUCLEOTIDE SEQUENCE</scope>
    <source>
        <strain evidence="5">54</strain>
    </source>
</reference>
<dbReference type="NCBIfam" id="TIGR02919">
    <property type="entry name" value="accessory Sec system glycosylation chaperone GtfB"/>
    <property type="match status" value="1"/>
</dbReference>
<evidence type="ECO:0000256" key="2">
    <source>
        <dbReference type="ARBA" id="ARBA00022475"/>
    </source>
</evidence>
<comment type="subcellular location">
    <subcellularLocation>
        <location evidence="4">Cell membrane</location>
        <topology evidence="4">Peripheral membrane protein</topology>
    </subcellularLocation>
</comment>
<comment type="function">
    <text evidence="4">Required for polymorphic O-glycosylation of the serine-rich repeat protein in this bacteria. A stabilizing protein that is part of the accessory SecA2/SecY2 system specifically required to export serine-rich repeat cell wall proteins usually encoded upstream in the same operon. The GtfA-GtfB complex adds GlcNAc from UDP-GlcNAc to the substrate protein, attaching the first sugar residue. Stabilizes the glycosylation activity of GtfA. Has no N-acetylglucosaminyl transferase activity on its own.</text>
</comment>
<comment type="pathway">
    <text evidence="1 4">Protein modification; protein glycosylation.</text>
</comment>
<evidence type="ECO:0000313" key="6">
    <source>
        <dbReference type="Proteomes" id="UP001152598"/>
    </source>
</evidence>